<dbReference type="PANTHER" id="PTHR33886">
    <property type="entry name" value="UNSATURATED RHAMNOGALACTURONAN HYDROLASE (EUROFUNG)"/>
    <property type="match status" value="1"/>
</dbReference>
<dbReference type="Gene3D" id="2.60.120.260">
    <property type="entry name" value="Galactose-binding domain-like"/>
    <property type="match status" value="1"/>
</dbReference>
<evidence type="ECO:0000256" key="2">
    <source>
        <dbReference type="SAM" id="Phobius"/>
    </source>
</evidence>
<keyword evidence="2" id="KW-0472">Membrane</keyword>
<evidence type="ECO:0000313" key="4">
    <source>
        <dbReference type="Proteomes" id="UP000183766"/>
    </source>
</evidence>
<dbReference type="InterPro" id="IPR008979">
    <property type="entry name" value="Galactose-bd-like_sf"/>
</dbReference>
<dbReference type="SUPFAM" id="SSF49785">
    <property type="entry name" value="Galactose-binding domain-like"/>
    <property type="match status" value="1"/>
</dbReference>
<feature type="transmembrane region" description="Helical" evidence="2">
    <location>
        <begin position="7"/>
        <end position="28"/>
    </location>
</feature>
<evidence type="ECO:0000256" key="1">
    <source>
        <dbReference type="ARBA" id="ARBA00022801"/>
    </source>
</evidence>
<dbReference type="Pfam" id="PF07470">
    <property type="entry name" value="Glyco_hydro_88"/>
    <property type="match status" value="1"/>
</dbReference>
<dbReference type="InterPro" id="IPR010905">
    <property type="entry name" value="Glyco_hydro_88"/>
</dbReference>
<dbReference type="SUPFAM" id="SSF48208">
    <property type="entry name" value="Six-hairpin glycosidases"/>
    <property type="match status" value="1"/>
</dbReference>
<dbReference type="Proteomes" id="UP000183766">
    <property type="component" value="Unassembled WGS sequence"/>
</dbReference>
<keyword evidence="2" id="KW-1133">Transmembrane helix</keyword>
<keyword evidence="1 3" id="KW-0378">Hydrolase</keyword>
<dbReference type="GO" id="GO:0005975">
    <property type="term" value="P:carbohydrate metabolic process"/>
    <property type="evidence" value="ECO:0007669"/>
    <property type="project" value="InterPro"/>
</dbReference>
<dbReference type="InterPro" id="IPR052043">
    <property type="entry name" value="PolySaccharide_Degr_Enz"/>
</dbReference>
<evidence type="ECO:0000313" key="3">
    <source>
        <dbReference type="EMBL" id="SFO09917.1"/>
    </source>
</evidence>
<dbReference type="Gene3D" id="1.50.10.10">
    <property type="match status" value="1"/>
</dbReference>
<gene>
    <name evidence="3" type="ORF">SAMN05216250_16417</name>
</gene>
<dbReference type="GO" id="GO:0016787">
    <property type="term" value="F:hydrolase activity"/>
    <property type="evidence" value="ECO:0007669"/>
    <property type="project" value="UniProtKB-KW"/>
</dbReference>
<keyword evidence="2" id="KW-0812">Transmembrane</keyword>
<protein>
    <submittedName>
        <fullName evidence="3">Rhamnogalacturonyl hydrolase YesR</fullName>
    </submittedName>
</protein>
<dbReference type="InterPro" id="IPR008928">
    <property type="entry name" value="6-hairpin_glycosidase_sf"/>
</dbReference>
<proteinExistence type="predicted"/>
<dbReference type="PANTHER" id="PTHR33886:SF8">
    <property type="entry name" value="UNSATURATED RHAMNOGALACTURONAN HYDROLASE (EUROFUNG)"/>
    <property type="match status" value="1"/>
</dbReference>
<name>A0A1I5EEM3_9BACE</name>
<dbReference type="AlphaFoldDB" id="A0A1I5EEM3"/>
<sequence length="547" mass="62936">MKNNSRVYYTGKILFYLFLVLILGNLFYNCSNEDGESVPTIQESLGNGGKEKYTYVYQLNTDNYNMPIEGSISPEYDDSPEGKNIGNLVDGDWTSSFYTPNKSVSIIWKGKEPVTVRYYSIMATGNKEGNAPGAWSLYGSNDNVEWTELDNRVRQTFGKAEKKLLALSNNEAYQYYKLTIHYNQGGKGLEILEWVLQAKRTIDIPSLINFPVGSTPKEIGKRLGHLFAKGKHNGKTLGYAETFTWNGALKYAEVTKDNELMSPLKAGFESFFSIDKNFLPVMNHVDRNMFGSLPLTLYLITKDERYREMGMPYADTQWEIPENAKTQEKEWDAKGYSWQTRLWIDDMYMITIIQMHAYRATGDMKYVERAAKEMAMYLDELQRSNGLFYHAPDVPYFWGRGNGWMAAGMAEVLRFLPESSPYYSRIIQGFQSMMASLKNYQTEEGMWRQLIDKPDCWIETSGSAMFAYAFIMGVKYGWLSVKEYGEAARRAWLAMITYINSDGKVREVCVGTNKKNDMQYYYDRARNTGDYHGQAPYLWCTVALLEE</sequence>
<reference evidence="4" key="1">
    <citation type="submission" date="2016-10" db="EMBL/GenBank/DDBJ databases">
        <authorList>
            <person name="Varghese N."/>
            <person name="Submissions S."/>
        </authorList>
    </citation>
    <scope>NUCLEOTIDE SEQUENCE [LARGE SCALE GENOMIC DNA]</scope>
    <source>
        <strain evidence="4">NLAE-zl-C202</strain>
    </source>
</reference>
<organism evidence="3 4">
    <name type="scientific">Bacteroides xylanisolvens</name>
    <dbReference type="NCBI Taxonomy" id="371601"/>
    <lineage>
        <taxon>Bacteria</taxon>
        <taxon>Pseudomonadati</taxon>
        <taxon>Bacteroidota</taxon>
        <taxon>Bacteroidia</taxon>
        <taxon>Bacteroidales</taxon>
        <taxon>Bacteroidaceae</taxon>
        <taxon>Bacteroides</taxon>
    </lineage>
</organism>
<dbReference type="InterPro" id="IPR012341">
    <property type="entry name" value="6hp_glycosidase-like_sf"/>
</dbReference>
<dbReference type="EMBL" id="FOUM01000064">
    <property type="protein sequence ID" value="SFO09917.1"/>
    <property type="molecule type" value="Genomic_DNA"/>
</dbReference>
<accession>A0A1I5EEM3</accession>